<dbReference type="Proteomes" id="UP001501821">
    <property type="component" value="Unassembled WGS sequence"/>
</dbReference>
<keyword evidence="14" id="KW-1185">Reference proteome</keyword>
<evidence type="ECO:0000256" key="4">
    <source>
        <dbReference type="ARBA" id="ARBA00022705"/>
    </source>
</evidence>
<comment type="catalytic activity">
    <reaction evidence="10">
        <text>8-oxo-dGTP + H2O = 8-oxo-dGMP + diphosphate + H(+)</text>
        <dbReference type="Rhea" id="RHEA:31575"/>
        <dbReference type="ChEBI" id="CHEBI:15377"/>
        <dbReference type="ChEBI" id="CHEBI:15378"/>
        <dbReference type="ChEBI" id="CHEBI:33019"/>
        <dbReference type="ChEBI" id="CHEBI:63224"/>
        <dbReference type="ChEBI" id="CHEBI:77896"/>
        <dbReference type="EC" id="3.6.1.55"/>
    </reaction>
</comment>
<keyword evidence="5" id="KW-0479">Metal-binding</keyword>
<dbReference type="PROSITE" id="PS51462">
    <property type="entry name" value="NUDIX"/>
    <property type="match status" value="1"/>
</dbReference>
<evidence type="ECO:0000256" key="5">
    <source>
        <dbReference type="ARBA" id="ARBA00022723"/>
    </source>
</evidence>
<keyword evidence="7" id="KW-0378">Hydrolase</keyword>
<proteinExistence type="inferred from homology"/>
<dbReference type="PANTHER" id="PTHR47707">
    <property type="entry name" value="8-OXO-DGTP DIPHOSPHATASE"/>
    <property type="match status" value="1"/>
</dbReference>
<evidence type="ECO:0000256" key="1">
    <source>
        <dbReference type="ARBA" id="ARBA00001946"/>
    </source>
</evidence>
<evidence type="ECO:0000256" key="6">
    <source>
        <dbReference type="ARBA" id="ARBA00022763"/>
    </source>
</evidence>
<dbReference type="SUPFAM" id="SSF55811">
    <property type="entry name" value="Nudix"/>
    <property type="match status" value="1"/>
</dbReference>
<dbReference type="InterPro" id="IPR047127">
    <property type="entry name" value="MutT-like"/>
</dbReference>
<evidence type="ECO:0000256" key="7">
    <source>
        <dbReference type="ARBA" id="ARBA00022801"/>
    </source>
</evidence>
<keyword evidence="8" id="KW-0460">Magnesium</keyword>
<name>A0ABP7HRV8_9ACTN</name>
<evidence type="ECO:0000256" key="2">
    <source>
        <dbReference type="ARBA" id="ARBA00005582"/>
    </source>
</evidence>
<keyword evidence="6" id="KW-0227">DNA damage</keyword>
<dbReference type="CDD" id="cd03425">
    <property type="entry name" value="NUDIX_MutT_NudA_like"/>
    <property type="match status" value="1"/>
</dbReference>
<protein>
    <recommendedName>
        <fullName evidence="11">8-oxo-dGTP diphosphatase</fullName>
        <ecNumber evidence="11">3.6.1.55</ecNumber>
    </recommendedName>
</protein>
<dbReference type="EC" id="3.6.1.55" evidence="11"/>
<dbReference type="PANTHER" id="PTHR47707:SF1">
    <property type="entry name" value="NUDIX HYDROLASE FAMILY PROTEIN"/>
    <property type="match status" value="1"/>
</dbReference>
<accession>A0ABP7HRV8</accession>
<comment type="similarity">
    <text evidence="2">Belongs to the Nudix hydrolase family.</text>
</comment>
<dbReference type="InterPro" id="IPR000086">
    <property type="entry name" value="NUDIX_hydrolase_dom"/>
</dbReference>
<evidence type="ECO:0000256" key="10">
    <source>
        <dbReference type="ARBA" id="ARBA00035861"/>
    </source>
</evidence>
<evidence type="ECO:0000313" key="13">
    <source>
        <dbReference type="EMBL" id="GAA3802820.1"/>
    </source>
</evidence>
<reference evidence="14" key="1">
    <citation type="journal article" date="2019" name="Int. J. Syst. Evol. Microbiol.">
        <title>The Global Catalogue of Microorganisms (GCM) 10K type strain sequencing project: providing services to taxonomists for standard genome sequencing and annotation.</title>
        <authorList>
            <consortium name="The Broad Institute Genomics Platform"/>
            <consortium name="The Broad Institute Genome Sequencing Center for Infectious Disease"/>
            <person name="Wu L."/>
            <person name="Ma J."/>
        </authorList>
    </citation>
    <scope>NUCLEOTIDE SEQUENCE [LARGE SCALE GENOMIC DNA]</scope>
    <source>
        <strain evidence="14">JCM 16953</strain>
    </source>
</reference>
<evidence type="ECO:0000256" key="11">
    <source>
        <dbReference type="ARBA" id="ARBA00038905"/>
    </source>
</evidence>
<dbReference type="Pfam" id="PF00293">
    <property type="entry name" value="NUDIX"/>
    <property type="match status" value="1"/>
</dbReference>
<feature type="domain" description="Nudix hydrolase" evidence="12">
    <location>
        <begin position="1"/>
        <end position="123"/>
    </location>
</feature>
<comment type="cofactor">
    <cofactor evidence="1">
        <name>Mg(2+)</name>
        <dbReference type="ChEBI" id="CHEBI:18420"/>
    </cofactor>
</comment>
<dbReference type="Gene3D" id="3.90.79.10">
    <property type="entry name" value="Nucleoside Triphosphate Pyrophosphohydrolase"/>
    <property type="match status" value="1"/>
</dbReference>
<dbReference type="InterPro" id="IPR020476">
    <property type="entry name" value="Nudix_hydrolase"/>
</dbReference>
<dbReference type="RefSeq" id="WP_344771927.1">
    <property type="nucleotide sequence ID" value="NZ_BAABAH010000001.1"/>
</dbReference>
<evidence type="ECO:0000256" key="3">
    <source>
        <dbReference type="ARBA" id="ARBA00022457"/>
    </source>
</evidence>
<comment type="caution">
    <text evidence="13">The sequence shown here is derived from an EMBL/GenBank/DDBJ whole genome shotgun (WGS) entry which is preliminary data.</text>
</comment>
<organism evidence="13 14">
    <name type="scientific">Nocardioides panacisoli</name>
    <dbReference type="NCBI Taxonomy" id="627624"/>
    <lineage>
        <taxon>Bacteria</taxon>
        <taxon>Bacillati</taxon>
        <taxon>Actinomycetota</taxon>
        <taxon>Actinomycetes</taxon>
        <taxon>Propionibacteriales</taxon>
        <taxon>Nocardioidaceae</taxon>
        <taxon>Nocardioides</taxon>
    </lineage>
</organism>
<keyword evidence="9" id="KW-0234">DNA repair</keyword>
<sequence>MTQTVVGAILVDEGRVCAARRTYPPELAGLWEFPGGKVHEGETPAAALRRELREELAVEATIGEQLGTWPIDDRYELRLFLATITSGEPTPDTDHDEVRWLEADQLETVDWLPSDRAALATVARGLRR</sequence>
<dbReference type="InterPro" id="IPR015797">
    <property type="entry name" value="NUDIX_hydrolase-like_dom_sf"/>
</dbReference>
<evidence type="ECO:0000259" key="12">
    <source>
        <dbReference type="PROSITE" id="PS51462"/>
    </source>
</evidence>
<dbReference type="EMBL" id="BAABAH010000001">
    <property type="protein sequence ID" value="GAA3802820.1"/>
    <property type="molecule type" value="Genomic_DNA"/>
</dbReference>
<keyword evidence="3" id="KW-0515">Mutator protein</keyword>
<evidence type="ECO:0000313" key="14">
    <source>
        <dbReference type="Proteomes" id="UP001501821"/>
    </source>
</evidence>
<evidence type="ECO:0000256" key="9">
    <source>
        <dbReference type="ARBA" id="ARBA00023204"/>
    </source>
</evidence>
<gene>
    <name evidence="13" type="ORF">GCM10022242_02260</name>
</gene>
<dbReference type="PRINTS" id="PR00502">
    <property type="entry name" value="NUDIXFAMILY"/>
</dbReference>
<evidence type="ECO:0000256" key="8">
    <source>
        <dbReference type="ARBA" id="ARBA00022842"/>
    </source>
</evidence>
<keyword evidence="4" id="KW-0235">DNA replication</keyword>